<dbReference type="InterPro" id="IPR011006">
    <property type="entry name" value="CheY-like_superfamily"/>
</dbReference>
<accession>B8CPS7</accession>
<proteinExistence type="predicted"/>
<dbReference type="CDD" id="cd00383">
    <property type="entry name" value="trans_reg_C"/>
    <property type="match status" value="1"/>
</dbReference>
<evidence type="ECO:0000256" key="4">
    <source>
        <dbReference type="ARBA" id="ARBA00023125"/>
    </source>
</evidence>
<dbReference type="PROSITE" id="PS50110">
    <property type="entry name" value="RESPONSE_REGULATORY"/>
    <property type="match status" value="1"/>
</dbReference>
<feature type="domain" description="Response regulatory" evidence="8">
    <location>
        <begin position="6"/>
        <end position="121"/>
    </location>
</feature>
<dbReference type="InterPro" id="IPR039420">
    <property type="entry name" value="WalR-like"/>
</dbReference>
<dbReference type="Gene3D" id="1.10.10.10">
    <property type="entry name" value="Winged helix-like DNA-binding domain superfamily/Winged helix DNA-binding domain"/>
    <property type="match status" value="1"/>
</dbReference>
<feature type="DNA-binding region" description="OmpR/PhoB-type" evidence="7">
    <location>
        <begin position="129"/>
        <end position="225"/>
    </location>
</feature>
<dbReference type="GO" id="GO:0000156">
    <property type="term" value="F:phosphorelay response regulator activity"/>
    <property type="evidence" value="ECO:0007669"/>
    <property type="project" value="TreeGrafter"/>
</dbReference>
<dbReference type="OrthoDB" id="9802426at2"/>
<keyword evidence="3" id="KW-0805">Transcription regulation</keyword>
<dbReference type="AlphaFoldDB" id="B8CPS7"/>
<keyword evidence="11" id="KW-1185">Reference proteome</keyword>
<dbReference type="InterPro" id="IPR001867">
    <property type="entry name" value="OmpR/PhoB-type_DNA-bd"/>
</dbReference>
<evidence type="ECO:0000256" key="2">
    <source>
        <dbReference type="ARBA" id="ARBA00023012"/>
    </source>
</evidence>
<dbReference type="SMART" id="SM00448">
    <property type="entry name" value="REC"/>
    <property type="match status" value="1"/>
</dbReference>
<keyword evidence="1 6" id="KW-0597">Phosphoprotein</keyword>
<evidence type="ECO:0000259" key="8">
    <source>
        <dbReference type="PROSITE" id="PS50110"/>
    </source>
</evidence>
<sequence length="225" mass="25375">MFEKSQVLLVEDNNELAGSVADYLSALGYGVDFAFNGAAGLQLLEKNNYDIVIFDVAMPKMSGLELCHKLRHELFSPIPVIFLTARDTLEDKKAGFQAGADDYLVKPFALEELHLRLQALLSRGPRRDIGIQQIAGLTIDHNQSLVNYQGKQVRLLSLQMHILTILLKHYPNVVSRQMLEQAIWEGSPPNSDPLRTHIYRLRATLEVAFQKTVIRTVYAKGYQIV</sequence>
<evidence type="ECO:0000256" key="3">
    <source>
        <dbReference type="ARBA" id="ARBA00023015"/>
    </source>
</evidence>
<dbReference type="PANTHER" id="PTHR48111:SF22">
    <property type="entry name" value="REGULATOR OF RPOS"/>
    <property type="match status" value="1"/>
</dbReference>
<dbReference type="GO" id="GO:0006355">
    <property type="term" value="P:regulation of DNA-templated transcription"/>
    <property type="evidence" value="ECO:0007669"/>
    <property type="project" value="InterPro"/>
</dbReference>
<evidence type="ECO:0000256" key="7">
    <source>
        <dbReference type="PROSITE-ProRule" id="PRU01091"/>
    </source>
</evidence>
<dbReference type="HOGENOM" id="CLU_000445_30_1_6"/>
<dbReference type="PANTHER" id="PTHR48111">
    <property type="entry name" value="REGULATOR OF RPOS"/>
    <property type="match status" value="1"/>
</dbReference>
<dbReference type="KEGG" id="swp:swp_3075"/>
<dbReference type="CDD" id="cd17574">
    <property type="entry name" value="REC_OmpR"/>
    <property type="match status" value="1"/>
</dbReference>
<dbReference type="GO" id="GO:0005829">
    <property type="term" value="C:cytosol"/>
    <property type="evidence" value="ECO:0007669"/>
    <property type="project" value="TreeGrafter"/>
</dbReference>
<dbReference type="STRING" id="225849.swp_3075"/>
<dbReference type="Pfam" id="PF00486">
    <property type="entry name" value="Trans_reg_C"/>
    <property type="match status" value="1"/>
</dbReference>
<evidence type="ECO:0000259" key="9">
    <source>
        <dbReference type="PROSITE" id="PS51755"/>
    </source>
</evidence>
<evidence type="ECO:0000256" key="1">
    <source>
        <dbReference type="ARBA" id="ARBA00022553"/>
    </source>
</evidence>
<dbReference type="PROSITE" id="PS51755">
    <property type="entry name" value="OMPR_PHOB"/>
    <property type="match status" value="1"/>
</dbReference>
<dbReference type="RefSeq" id="WP_020913141.1">
    <property type="nucleotide sequence ID" value="NC_011566.1"/>
</dbReference>
<organism evidence="10 11">
    <name type="scientific">Shewanella piezotolerans (strain WP3 / JCM 13877)</name>
    <dbReference type="NCBI Taxonomy" id="225849"/>
    <lineage>
        <taxon>Bacteria</taxon>
        <taxon>Pseudomonadati</taxon>
        <taxon>Pseudomonadota</taxon>
        <taxon>Gammaproteobacteria</taxon>
        <taxon>Alteromonadales</taxon>
        <taxon>Shewanellaceae</taxon>
        <taxon>Shewanella</taxon>
    </lineage>
</organism>
<keyword evidence="2" id="KW-0902">Two-component regulatory system</keyword>
<dbReference type="InterPro" id="IPR001789">
    <property type="entry name" value="Sig_transdc_resp-reg_receiver"/>
</dbReference>
<keyword evidence="4 7" id="KW-0238">DNA-binding</keyword>
<protein>
    <submittedName>
        <fullName evidence="10">Two-component response regulator, putative</fullName>
    </submittedName>
</protein>
<dbReference type="Pfam" id="PF00072">
    <property type="entry name" value="Response_reg"/>
    <property type="match status" value="1"/>
</dbReference>
<dbReference type="InterPro" id="IPR036388">
    <property type="entry name" value="WH-like_DNA-bd_sf"/>
</dbReference>
<dbReference type="Gene3D" id="6.10.250.690">
    <property type="match status" value="1"/>
</dbReference>
<evidence type="ECO:0000256" key="5">
    <source>
        <dbReference type="ARBA" id="ARBA00023163"/>
    </source>
</evidence>
<gene>
    <name evidence="10" type="ordered locus">swp_3075</name>
</gene>
<reference evidence="10 11" key="1">
    <citation type="journal article" date="2008" name="PLoS ONE">
        <title>Environmental adaptation: genomic analysis of the piezotolerant and psychrotolerant deep-sea iron reducing bacterium Shewanella piezotolerans WP3.</title>
        <authorList>
            <person name="Wang F."/>
            <person name="Wang J."/>
            <person name="Jian H."/>
            <person name="Zhang B."/>
            <person name="Li S."/>
            <person name="Wang F."/>
            <person name="Zeng X."/>
            <person name="Gao L."/>
            <person name="Bartlett D.H."/>
            <person name="Yu J."/>
            <person name="Hu S."/>
            <person name="Xiao X."/>
        </authorList>
    </citation>
    <scope>NUCLEOTIDE SEQUENCE [LARGE SCALE GENOMIC DNA]</scope>
    <source>
        <strain evidence="11">WP3 / JCM 13877</strain>
    </source>
</reference>
<dbReference type="SMART" id="SM00862">
    <property type="entry name" value="Trans_reg_C"/>
    <property type="match status" value="1"/>
</dbReference>
<evidence type="ECO:0000313" key="11">
    <source>
        <dbReference type="Proteomes" id="UP000000753"/>
    </source>
</evidence>
<dbReference type="eggNOG" id="COG0745">
    <property type="taxonomic scope" value="Bacteria"/>
</dbReference>
<dbReference type="Gene3D" id="3.40.50.2300">
    <property type="match status" value="1"/>
</dbReference>
<dbReference type="EMBL" id="CP000472">
    <property type="protein sequence ID" value="ACJ29790.1"/>
    <property type="molecule type" value="Genomic_DNA"/>
</dbReference>
<evidence type="ECO:0000313" key="10">
    <source>
        <dbReference type="EMBL" id="ACJ29790.1"/>
    </source>
</evidence>
<keyword evidence="5" id="KW-0804">Transcription</keyword>
<dbReference type="Proteomes" id="UP000000753">
    <property type="component" value="Chromosome"/>
</dbReference>
<feature type="modified residue" description="4-aspartylphosphate" evidence="6">
    <location>
        <position position="55"/>
    </location>
</feature>
<name>B8CPS7_SHEPW</name>
<feature type="domain" description="OmpR/PhoB-type" evidence="9">
    <location>
        <begin position="129"/>
        <end position="225"/>
    </location>
</feature>
<dbReference type="GO" id="GO:0000976">
    <property type="term" value="F:transcription cis-regulatory region binding"/>
    <property type="evidence" value="ECO:0007669"/>
    <property type="project" value="TreeGrafter"/>
</dbReference>
<evidence type="ECO:0000256" key="6">
    <source>
        <dbReference type="PROSITE-ProRule" id="PRU00169"/>
    </source>
</evidence>
<dbReference type="SUPFAM" id="SSF52172">
    <property type="entry name" value="CheY-like"/>
    <property type="match status" value="1"/>
</dbReference>
<dbReference type="GO" id="GO:0032993">
    <property type="term" value="C:protein-DNA complex"/>
    <property type="evidence" value="ECO:0007669"/>
    <property type="project" value="TreeGrafter"/>
</dbReference>